<name>A0A0B0MRV3_GOSAR</name>
<evidence type="ECO:0000313" key="1">
    <source>
        <dbReference type="EMBL" id="KHG02219.1"/>
    </source>
</evidence>
<gene>
    <name evidence="1" type="ORF">F383_24312</name>
</gene>
<protein>
    <submittedName>
        <fullName evidence="1">Uncharacterized protein</fullName>
    </submittedName>
</protein>
<reference evidence="2" key="1">
    <citation type="submission" date="2014-09" db="EMBL/GenBank/DDBJ databases">
        <authorList>
            <person name="Mudge J."/>
            <person name="Ramaraj T."/>
            <person name="Lindquist I.E."/>
            <person name="Bharti A.K."/>
            <person name="Sundararajan A."/>
            <person name="Cameron C.T."/>
            <person name="Woodward J.E."/>
            <person name="May G.D."/>
            <person name="Brubaker C."/>
            <person name="Broadhvest J."/>
            <person name="Wilkins T.A."/>
        </authorList>
    </citation>
    <scope>NUCLEOTIDE SEQUENCE</scope>
    <source>
        <strain evidence="2">cv. AKA8401</strain>
    </source>
</reference>
<accession>A0A0B0MRV3</accession>
<proteinExistence type="predicted"/>
<dbReference type="AlphaFoldDB" id="A0A0B0MRV3"/>
<dbReference type="Proteomes" id="UP000032142">
    <property type="component" value="Unassembled WGS sequence"/>
</dbReference>
<dbReference type="EMBL" id="JRRC01249989">
    <property type="protein sequence ID" value="KHG02219.1"/>
    <property type="molecule type" value="Genomic_DNA"/>
</dbReference>
<organism evidence="1 2">
    <name type="scientific">Gossypium arboreum</name>
    <name type="common">Tree cotton</name>
    <name type="synonym">Gossypium nanking</name>
    <dbReference type="NCBI Taxonomy" id="29729"/>
    <lineage>
        <taxon>Eukaryota</taxon>
        <taxon>Viridiplantae</taxon>
        <taxon>Streptophyta</taxon>
        <taxon>Embryophyta</taxon>
        <taxon>Tracheophyta</taxon>
        <taxon>Spermatophyta</taxon>
        <taxon>Magnoliopsida</taxon>
        <taxon>eudicotyledons</taxon>
        <taxon>Gunneridae</taxon>
        <taxon>Pentapetalae</taxon>
        <taxon>rosids</taxon>
        <taxon>malvids</taxon>
        <taxon>Malvales</taxon>
        <taxon>Malvaceae</taxon>
        <taxon>Malvoideae</taxon>
        <taxon>Gossypium</taxon>
    </lineage>
</organism>
<keyword evidence="2" id="KW-1185">Reference proteome</keyword>
<sequence>MHLWQGSLHRRKYSCSAASTSSSWSGSLNSIVFVSENGSSYGGGADVDGAAYWITLKI</sequence>
<comment type="caution">
    <text evidence="1">The sequence shown here is derived from an EMBL/GenBank/DDBJ whole genome shotgun (WGS) entry which is preliminary data.</text>
</comment>
<evidence type="ECO:0000313" key="2">
    <source>
        <dbReference type="Proteomes" id="UP000032142"/>
    </source>
</evidence>